<dbReference type="Gene3D" id="3.40.50.2300">
    <property type="match status" value="1"/>
</dbReference>
<dbReference type="PROSITE" id="PS50110">
    <property type="entry name" value="RESPONSE_REGULATORY"/>
    <property type="match status" value="1"/>
</dbReference>
<protein>
    <submittedName>
        <fullName evidence="4">Response regulator</fullName>
    </submittedName>
</protein>
<dbReference type="InterPro" id="IPR050595">
    <property type="entry name" value="Bact_response_regulator"/>
</dbReference>
<dbReference type="InterPro" id="IPR011006">
    <property type="entry name" value="CheY-like_superfamily"/>
</dbReference>
<dbReference type="SMART" id="SM00448">
    <property type="entry name" value="REC"/>
    <property type="match status" value="1"/>
</dbReference>
<dbReference type="OrthoDB" id="9808843at2"/>
<accession>A0A3D8Q2U1</accession>
<dbReference type="Pfam" id="PF00072">
    <property type="entry name" value="Response_reg"/>
    <property type="match status" value="1"/>
</dbReference>
<feature type="modified residue" description="4-aspartylphosphate" evidence="2">
    <location>
        <position position="53"/>
    </location>
</feature>
<keyword evidence="1 2" id="KW-0597">Phosphoprotein</keyword>
<dbReference type="EMBL" id="PIOC01000001">
    <property type="protein sequence ID" value="RDW22287.1"/>
    <property type="molecule type" value="Genomic_DNA"/>
</dbReference>
<dbReference type="InterPro" id="IPR001789">
    <property type="entry name" value="Sig_transdc_resp-reg_receiver"/>
</dbReference>
<evidence type="ECO:0000256" key="1">
    <source>
        <dbReference type="ARBA" id="ARBA00022553"/>
    </source>
</evidence>
<name>A0A3D8Q2U1_9BACI</name>
<gene>
    <name evidence="4" type="ORF">CWR48_00845</name>
</gene>
<comment type="caution">
    <text evidence="4">The sequence shown here is derived from an EMBL/GenBank/DDBJ whole genome shotgun (WGS) entry which is preliminary data.</text>
</comment>
<evidence type="ECO:0000259" key="3">
    <source>
        <dbReference type="PROSITE" id="PS50110"/>
    </source>
</evidence>
<evidence type="ECO:0000313" key="5">
    <source>
        <dbReference type="Proteomes" id="UP000257143"/>
    </source>
</evidence>
<evidence type="ECO:0000256" key="2">
    <source>
        <dbReference type="PROSITE-ProRule" id="PRU00169"/>
    </source>
</evidence>
<dbReference type="GO" id="GO:0000160">
    <property type="term" value="P:phosphorelay signal transduction system"/>
    <property type="evidence" value="ECO:0007669"/>
    <property type="project" value="InterPro"/>
</dbReference>
<dbReference type="PANTHER" id="PTHR44591:SF3">
    <property type="entry name" value="RESPONSE REGULATORY DOMAIN-CONTAINING PROTEIN"/>
    <property type="match status" value="1"/>
</dbReference>
<proteinExistence type="predicted"/>
<dbReference type="AlphaFoldDB" id="A0A3D8Q2U1"/>
<sequence length="122" mass="13439">MKKNILVVDDQPGIRLLLTDILSSEGYQIMTAATGKEALDKIYSNTFDLIILDYNIPIIDGEKLLETIEKENVGVATIVISGLVEKIMDDVKQSKLVKGVIAKPFNISDFCAQVNAILLEND</sequence>
<organism evidence="4 5">
    <name type="scientific">Oceanobacillus arenosus</name>
    <dbReference type="NCBI Taxonomy" id="1229153"/>
    <lineage>
        <taxon>Bacteria</taxon>
        <taxon>Bacillati</taxon>
        <taxon>Bacillota</taxon>
        <taxon>Bacilli</taxon>
        <taxon>Bacillales</taxon>
        <taxon>Bacillaceae</taxon>
        <taxon>Oceanobacillus</taxon>
    </lineage>
</organism>
<dbReference type="Proteomes" id="UP000257143">
    <property type="component" value="Unassembled WGS sequence"/>
</dbReference>
<dbReference type="PANTHER" id="PTHR44591">
    <property type="entry name" value="STRESS RESPONSE REGULATOR PROTEIN 1"/>
    <property type="match status" value="1"/>
</dbReference>
<dbReference type="SUPFAM" id="SSF52172">
    <property type="entry name" value="CheY-like"/>
    <property type="match status" value="1"/>
</dbReference>
<evidence type="ECO:0000313" key="4">
    <source>
        <dbReference type="EMBL" id="RDW22287.1"/>
    </source>
</evidence>
<keyword evidence="5" id="KW-1185">Reference proteome</keyword>
<feature type="domain" description="Response regulatory" evidence="3">
    <location>
        <begin position="4"/>
        <end position="118"/>
    </location>
</feature>
<reference evidence="5" key="1">
    <citation type="submission" date="2017-11" db="EMBL/GenBank/DDBJ databases">
        <authorList>
            <person name="Zhu W."/>
        </authorList>
    </citation>
    <scope>NUCLEOTIDE SEQUENCE [LARGE SCALE GENOMIC DNA]</scope>
    <source>
        <strain evidence="5">CAU 1183</strain>
    </source>
</reference>